<feature type="region of interest" description="Disordered" evidence="1">
    <location>
        <begin position="165"/>
        <end position="200"/>
    </location>
</feature>
<keyword evidence="2" id="KW-1133">Transmembrane helix</keyword>
<protein>
    <submittedName>
        <fullName evidence="3">Uncharacterized protein</fullName>
    </submittedName>
</protein>
<proteinExistence type="predicted"/>
<feature type="compositionally biased region" description="Acidic residues" evidence="1">
    <location>
        <begin position="170"/>
        <end position="193"/>
    </location>
</feature>
<feature type="transmembrane region" description="Helical" evidence="2">
    <location>
        <begin position="211"/>
        <end position="231"/>
    </location>
</feature>
<evidence type="ECO:0000256" key="1">
    <source>
        <dbReference type="SAM" id="MobiDB-lite"/>
    </source>
</evidence>
<evidence type="ECO:0000313" key="3">
    <source>
        <dbReference type="EMBL" id="KAL2725572.1"/>
    </source>
</evidence>
<evidence type="ECO:0000256" key="2">
    <source>
        <dbReference type="SAM" id="Phobius"/>
    </source>
</evidence>
<keyword evidence="2" id="KW-0812">Transmembrane</keyword>
<evidence type="ECO:0000313" key="4">
    <source>
        <dbReference type="Proteomes" id="UP001607302"/>
    </source>
</evidence>
<comment type="caution">
    <text evidence="3">The sequence shown here is derived from an EMBL/GenBank/DDBJ whole genome shotgun (WGS) entry which is preliminary data.</text>
</comment>
<dbReference type="Proteomes" id="UP001607302">
    <property type="component" value="Unassembled WGS sequence"/>
</dbReference>
<name>A0ABD2AZ58_VESSQ</name>
<dbReference type="AlphaFoldDB" id="A0ABD2AZ58"/>
<sequence>MVRRVNEQTGSQITIDPCARCLRETSVLFARSLQRVTTFYLRYDDIRRELEEKDIGIDGVKIVCSKIRETLRELRLDLPDESTSCSAIQQYQMPGPFVLSSCLVVSEKKYSPVIGAWMIASDESGENPIPFFLAGHLRHTVTILTSTGQRHFPLVAKGLRGKAMVREKMEEDEEEKEEDEDEDEDEDEEEEEEETRKEHLTIVTSNARQKVAATVVVLVLVVVVVVVVGFLPPTPASYLTLSRSMKIPLTR</sequence>
<dbReference type="EMBL" id="JAUDFV010000138">
    <property type="protein sequence ID" value="KAL2725572.1"/>
    <property type="molecule type" value="Genomic_DNA"/>
</dbReference>
<keyword evidence="2" id="KW-0472">Membrane</keyword>
<reference evidence="3 4" key="1">
    <citation type="journal article" date="2024" name="Ann. Entomol. Soc. Am.">
        <title>Genomic analyses of the southern and eastern yellowjacket wasps (Hymenoptera: Vespidae) reveal evolutionary signatures of social life.</title>
        <authorList>
            <person name="Catto M.A."/>
            <person name="Caine P.B."/>
            <person name="Orr S.E."/>
            <person name="Hunt B.G."/>
            <person name="Goodisman M.A.D."/>
        </authorList>
    </citation>
    <scope>NUCLEOTIDE SEQUENCE [LARGE SCALE GENOMIC DNA]</scope>
    <source>
        <strain evidence="3">233</strain>
        <tissue evidence="3">Head and thorax</tissue>
    </source>
</reference>
<organism evidence="3 4">
    <name type="scientific">Vespula squamosa</name>
    <name type="common">Southern yellow jacket</name>
    <name type="synonym">Wasp</name>
    <dbReference type="NCBI Taxonomy" id="30214"/>
    <lineage>
        <taxon>Eukaryota</taxon>
        <taxon>Metazoa</taxon>
        <taxon>Ecdysozoa</taxon>
        <taxon>Arthropoda</taxon>
        <taxon>Hexapoda</taxon>
        <taxon>Insecta</taxon>
        <taxon>Pterygota</taxon>
        <taxon>Neoptera</taxon>
        <taxon>Endopterygota</taxon>
        <taxon>Hymenoptera</taxon>
        <taxon>Apocrita</taxon>
        <taxon>Aculeata</taxon>
        <taxon>Vespoidea</taxon>
        <taxon>Vespidae</taxon>
        <taxon>Vespinae</taxon>
        <taxon>Vespula</taxon>
    </lineage>
</organism>
<gene>
    <name evidence="3" type="ORF">V1478_008245</name>
</gene>
<accession>A0ABD2AZ58</accession>
<keyword evidence="4" id="KW-1185">Reference proteome</keyword>